<dbReference type="GO" id="GO:0043531">
    <property type="term" value="F:ADP binding"/>
    <property type="evidence" value="ECO:0007669"/>
    <property type="project" value="InterPro"/>
</dbReference>
<organism evidence="4 5">
    <name type="scientific">Castanea mollissima</name>
    <name type="common">Chinese chestnut</name>
    <dbReference type="NCBI Taxonomy" id="60419"/>
    <lineage>
        <taxon>Eukaryota</taxon>
        <taxon>Viridiplantae</taxon>
        <taxon>Streptophyta</taxon>
        <taxon>Embryophyta</taxon>
        <taxon>Tracheophyta</taxon>
        <taxon>Spermatophyta</taxon>
        <taxon>Magnoliopsida</taxon>
        <taxon>eudicotyledons</taxon>
        <taxon>Gunneridae</taxon>
        <taxon>Pentapetalae</taxon>
        <taxon>rosids</taxon>
        <taxon>fabids</taxon>
        <taxon>Fagales</taxon>
        <taxon>Fagaceae</taxon>
        <taxon>Castanea</taxon>
    </lineage>
</organism>
<protein>
    <recommendedName>
        <fullName evidence="3">NB-ARC domain-containing protein</fullName>
    </recommendedName>
</protein>
<gene>
    <name evidence="4" type="ORF">CMV_026946</name>
</gene>
<dbReference type="InterPro" id="IPR027417">
    <property type="entry name" value="P-loop_NTPase"/>
</dbReference>
<name>A0A8J4Q780_9ROSI</name>
<dbReference type="OrthoDB" id="1898799at2759"/>
<evidence type="ECO:0000259" key="3">
    <source>
        <dbReference type="Pfam" id="PF00931"/>
    </source>
</evidence>
<dbReference type="PANTHER" id="PTHR33463:SF198">
    <property type="entry name" value="RPP4C3"/>
    <property type="match status" value="1"/>
</dbReference>
<keyword evidence="5" id="KW-1185">Reference proteome</keyword>
<dbReference type="Proteomes" id="UP000737018">
    <property type="component" value="Unassembled WGS sequence"/>
</dbReference>
<keyword evidence="2" id="KW-0175">Coiled coil</keyword>
<evidence type="ECO:0000313" key="4">
    <source>
        <dbReference type="EMBL" id="KAF3946830.1"/>
    </source>
</evidence>
<keyword evidence="1" id="KW-0611">Plant defense</keyword>
<dbReference type="Gene3D" id="3.40.50.300">
    <property type="entry name" value="P-loop containing nucleotide triphosphate hydrolases"/>
    <property type="match status" value="1"/>
</dbReference>
<dbReference type="AlphaFoldDB" id="A0A8J4Q780"/>
<comment type="caution">
    <text evidence="4">The sequence shown here is derived from an EMBL/GenBank/DDBJ whole genome shotgun (WGS) entry which is preliminary data.</text>
</comment>
<dbReference type="PANTHER" id="PTHR33463">
    <property type="entry name" value="NB-ARC DOMAIN-CONTAINING PROTEIN-RELATED"/>
    <property type="match status" value="1"/>
</dbReference>
<evidence type="ECO:0000256" key="2">
    <source>
        <dbReference type="SAM" id="Coils"/>
    </source>
</evidence>
<reference evidence="4" key="1">
    <citation type="submission" date="2020-03" db="EMBL/GenBank/DDBJ databases">
        <title>Castanea mollissima Vanexum genome sequencing.</title>
        <authorList>
            <person name="Staton M."/>
        </authorList>
    </citation>
    <scope>NUCLEOTIDE SEQUENCE</scope>
    <source>
        <tissue evidence="4">Leaf</tissue>
    </source>
</reference>
<accession>A0A8J4Q780</accession>
<dbReference type="EMBL" id="JRKL02008542">
    <property type="protein sequence ID" value="KAF3946830.1"/>
    <property type="molecule type" value="Genomic_DNA"/>
</dbReference>
<feature type="coiled-coil region" evidence="2">
    <location>
        <begin position="22"/>
        <end position="56"/>
    </location>
</feature>
<sequence length="210" mass="23455">MDVVSTIGGYFVGPIKKHCGYLYHYNSNIKDLKEKIQKLRDKSDRVQLEIGAANRNGQVIAPEVGTWIEKVRNILDEDVEANKISWDGWGPRYYLSRKAKKKTLEIDGLLSDAAPFVTRVSYPPPLGIGSSSIEGIMDFESRTKMRKEVLEALRTDKVNMIAICGMGGIGKTTMAKEVAKRAKDDKLFDEVVMAVVSQNQDLRNIQGSNC</sequence>
<dbReference type="SUPFAM" id="SSF52540">
    <property type="entry name" value="P-loop containing nucleoside triphosphate hydrolases"/>
    <property type="match status" value="1"/>
</dbReference>
<dbReference type="InterPro" id="IPR002182">
    <property type="entry name" value="NB-ARC"/>
</dbReference>
<evidence type="ECO:0000313" key="5">
    <source>
        <dbReference type="Proteomes" id="UP000737018"/>
    </source>
</evidence>
<dbReference type="InterPro" id="IPR050905">
    <property type="entry name" value="Plant_NBS-LRR"/>
</dbReference>
<proteinExistence type="predicted"/>
<evidence type="ECO:0000256" key="1">
    <source>
        <dbReference type="ARBA" id="ARBA00022821"/>
    </source>
</evidence>
<feature type="domain" description="NB-ARC" evidence="3">
    <location>
        <begin position="143"/>
        <end position="206"/>
    </location>
</feature>
<dbReference type="Pfam" id="PF00931">
    <property type="entry name" value="NB-ARC"/>
    <property type="match status" value="1"/>
</dbReference>